<feature type="transmembrane region" description="Helical" evidence="2">
    <location>
        <begin position="340"/>
        <end position="369"/>
    </location>
</feature>
<feature type="transmembrane region" description="Helical" evidence="2">
    <location>
        <begin position="256"/>
        <end position="276"/>
    </location>
</feature>
<dbReference type="Proteomes" id="UP000314294">
    <property type="component" value="Unassembled WGS sequence"/>
</dbReference>
<organism evidence="3 4">
    <name type="scientific">Liparis tanakae</name>
    <name type="common">Tanaka's snailfish</name>
    <dbReference type="NCBI Taxonomy" id="230148"/>
    <lineage>
        <taxon>Eukaryota</taxon>
        <taxon>Metazoa</taxon>
        <taxon>Chordata</taxon>
        <taxon>Craniata</taxon>
        <taxon>Vertebrata</taxon>
        <taxon>Euteleostomi</taxon>
        <taxon>Actinopterygii</taxon>
        <taxon>Neopterygii</taxon>
        <taxon>Teleostei</taxon>
        <taxon>Neoteleostei</taxon>
        <taxon>Acanthomorphata</taxon>
        <taxon>Eupercaria</taxon>
        <taxon>Perciformes</taxon>
        <taxon>Cottioidei</taxon>
        <taxon>Cottales</taxon>
        <taxon>Liparidae</taxon>
        <taxon>Liparis</taxon>
    </lineage>
</organism>
<keyword evidence="2" id="KW-0472">Membrane</keyword>
<feature type="compositionally biased region" description="Polar residues" evidence="1">
    <location>
        <begin position="196"/>
        <end position="207"/>
    </location>
</feature>
<gene>
    <name evidence="3" type="ORF">EYF80_012880</name>
</gene>
<accession>A0A4Z2IGB7</accession>
<comment type="caution">
    <text evidence="3">The sequence shown here is derived from an EMBL/GenBank/DDBJ whole genome shotgun (WGS) entry which is preliminary data.</text>
</comment>
<protein>
    <submittedName>
        <fullName evidence="3">Uncharacterized protein</fullName>
    </submittedName>
</protein>
<keyword evidence="2" id="KW-1133">Transmembrane helix</keyword>
<proteinExistence type="predicted"/>
<feature type="transmembrane region" description="Helical" evidence="2">
    <location>
        <begin position="314"/>
        <end position="334"/>
    </location>
</feature>
<evidence type="ECO:0000313" key="4">
    <source>
        <dbReference type="Proteomes" id="UP000314294"/>
    </source>
</evidence>
<feature type="region of interest" description="Disordered" evidence="1">
    <location>
        <begin position="159"/>
        <end position="179"/>
    </location>
</feature>
<evidence type="ECO:0000256" key="2">
    <source>
        <dbReference type="SAM" id="Phobius"/>
    </source>
</evidence>
<reference evidence="3 4" key="1">
    <citation type="submission" date="2019-03" db="EMBL/GenBank/DDBJ databases">
        <title>First draft genome of Liparis tanakae, snailfish: a comprehensive survey of snailfish specific genes.</title>
        <authorList>
            <person name="Kim W."/>
            <person name="Song I."/>
            <person name="Jeong J.-H."/>
            <person name="Kim D."/>
            <person name="Kim S."/>
            <person name="Ryu S."/>
            <person name="Song J.Y."/>
            <person name="Lee S.K."/>
        </authorList>
    </citation>
    <scope>NUCLEOTIDE SEQUENCE [LARGE SCALE GENOMIC DNA]</scope>
    <source>
        <tissue evidence="3">Muscle</tissue>
    </source>
</reference>
<sequence length="431" mass="44773">MVSLGAFTVGVAKGHQKSGNTCGNQQHWQHLGLSFSRSKPSLCLRGPGQALAAGANRSGAARSTIVPRAPRGSETARAPLAATVCVCSCGCRQSVFKRVLVGHVRAQAEASMLGEKRNQERLSLYLQHGGIFFDLFFGGSLKRFNRRLFRHPHHFRATAARRVGPGSPPLLQQSQAQDEKFPIERHGPPYAAALNMGSSAKSSSTRVTPAAAGPQLAESAMGKASMDDSDDGDFWEGRQGHGPVNGGQKPHGALRVVVDVGLVGVVVVVVVVLVFVQGQLVVVLVGVHAGGVLVVVVLVGNVAGVVVRLGVMSVHVIVVVSVVVGVVVGVPVAAARRMVVCVVVVAVGGVLLGVVVVSVALGVVVDVLVRVPCVGGVRNVMGVAVCVSYLGLKDLTIYIGVLNTIGIGEEGSLTEAVVLRREEQGKANLDE</sequence>
<dbReference type="EMBL" id="SRLO01000089">
    <property type="protein sequence ID" value="TNN76827.1"/>
    <property type="molecule type" value="Genomic_DNA"/>
</dbReference>
<dbReference type="AlphaFoldDB" id="A0A4Z2IGB7"/>
<name>A0A4Z2IGB7_9TELE</name>
<evidence type="ECO:0000313" key="3">
    <source>
        <dbReference type="EMBL" id="TNN76827.1"/>
    </source>
</evidence>
<feature type="transmembrane region" description="Helical" evidence="2">
    <location>
        <begin position="282"/>
        <end position="307"/>
    </location>
</feature>
<keyword evidence="2" id="KW-0812">Transmembrane</keyword>
<feature type="region of interest" description="Disordered" evidence="1">
    <location>
        <begin position="192"/>
        <end position="229"/>
    </location>
</feature>
<keyword evidence="4" id="KW-1185">Reference proteome</keyword>
<evidence type="ECO:0000256" key="1">
    <source>
        <dbReference type="SAM" id="MobiDB-lite"/>
    </source>
</evidence>